<feature type="domain" description="CENP-T/Histone H4 histone fold" evidence="7">
    <location>
        <begin position="762"/>
        <end position="857"/>
    </location>
</feature>
<gene>
    <name evidence="8" type="ORF">G5714_020896</name>
</gene>
<dbReference type="EMBL" id="JAAMOB010000021">
    <property type="protein sequence ID" value="KAF4098866.1"/>
    <property type="molecule type" value="Genomic_DNA"/>
</dbReference>
<feature type="region of interest" description="Disordered" evidence="6">
    <location>
        <begin position="423"/>
        <end position="566"/>
    </location>
</feature>
<feature type="region of interest" description="Disordered" evidence="6">
    <location>
        <begin position="119"/>
        <end position="141"/>
    </location>
</feature>
<feature type="compositionally biased region" description="Acidic residues" evidence="6">
    <location>
        <begin position="425"/>
        <end position="561"/>
    </location>
</feature>
<dbReference type="InterPro" id="IPR028255">
    <property type="entry name" value="CENP-T"/>
</dbReference>
<evidence type="ECO:0000259" key="7">
    <source>
        <dbReference type="Pfam" id="PF15511"/>
    </source>
</evidence>
<feature type="compositionally biased region" description="Acidic residues" evidence="6">
    <location>
        <begin position="663"/>
        <end position="683"/>
    </location>
</feature>
<dbReference type="InterPro" id="IPR009072">
    <property type="entry name" value="Histone-fold"/>
</dbReference>
<sequence>MDSTEDDISARVLLRRVLHTELPKSPVTRSATNVRRSMRLKNTPGPESPGSALRHRLKKKLHESASLSPLPSPKRPRSALANTNPPVTAPSPVYDEDMTTRGLLRGIIQMETEASLLMSGQPALQESEPNQAESSAGERTEGLSGVELSDLTLNTEPLTQVVRGLSRKKPQRVFSVSAFEEQFDQLPDNTEDISRVFHKGDVSQEKGDASQVLDLSSDSKSGLNLTLKTPFVEKRIERAGLQRKVSNRRLQSVDAFDEAVQRCLEQGPNQDHSVFQDGKTLEDSSWQKFTLGLSDVTELYVQPKKDDTMGPSAENEREHELERPSEIPDSEPLIQEEKDHELESQDEEEVVHSSQDDVYLTPEDDIVLAPTQAMTESLPESHDMELQDGEFVEEVEIGNVVEIEYENVVETEDQEVVEIEHDSVEEVEDENVEDENVEEAEDENVEEAEDENVEEVEDENVEVENENVEVENENVEDENVEVENENVEVENENVEEVEDENVEDENVEEVDDENVEDEKVEDENVEVENENVEDEKVEDENAEEVDDEKVEDENVEDEEVVEAEHNIDTSQYLVQITRRAHRSEGGGAVLGIPGTARVTKSFGAGLNPREKDLLDFVDEGRESLQDIPDEEREPLGSPEFPPPHPAAELSTPEQRSQQHEASVAEDDDAQEELNQSEEEELMDSEPPNHSPQFPQEEEEEEDDDDDALSAELSMKTPAFVRQKRVFTSRTTQSTPTVLKEVNTGPAPQVAKRGPRQKRQTGVNVLPKSYVMSVFKHFAKTKVASDVYPAINEILKKYFERLADDLEAYATHAKRKTIEVEDFELLMRRQGFLTDTTPVNILIEKYLPMEYRKLLIPVATSGNKVIPKQRR</sequence>
<dbReference type="OrthoDB" id="10071681at2759"/>
<keyword evidence="4" id="KW-0158">Chromosome</keyword>
<keyword evidence="9" id="KW-1185">Reference proteome</keyword>
<evidence type="ECO:0000313" key="9">
    <source>
        <dbReference type="Proteomes" id="UP000579812"/>
    </source>
</evidence>
<dbReference type="SUPFAM" id="SSF47113">
    <property type="entry name" value="Histone-fold"/>
    <property type="match status" value="1"/>
</dbReference>
<proteinExistence type="inferred from homology"/>
<evidence type="ECO:0000256" key="6">
    <source>
        <dbReference type="SAM" id="MobiDB-lite"/>
    </source>
</evidence>
<feature type="compositionally biased region" description="Polar residues" evidence="6">
    <location>
        <begin position="122"/>
        <end position="134"/>
    </location>
</feature>
<dbReference type="AlphaFoldDB" id="A0A7J6BV44"/>
<dbReference type="PANTHER" id="PTHR46904:SF1">
    <property type="entry name" value="CENTROMERE PROTEIN T"/>
    <property type="match status" value="1"/>
</dbReference>
<feature type="region of interest" description="Disordered" evidence="6">
    <location>
        <begin position="301"/>
        <end position="360"/>
    </location>
</feature>
<comment type="caution">
    <text evidence="8">The sequence shown here is derived from an EMBL/GenBank/DDBJ whole genome shotgun (WGS) entry which is preliminary data.</text>
</comment>
<reference evidence="8 9" key="1">
    <citation type="submission" date="2020-04" db="EMBL/GenBank/DDBJ databases">
        <title>Chromosome-level genome assembly of a cyprinid fish Onychostoma macrolepis by integration of Nanopore Sequencing, Bionano and Hi-C technology.</title>
        <authorList>
            <person name="Wang D."/>
        </authorList>
    </citation>
    <scope>NUCLEOTIDE SEQUENCE [LARGE SCALE GENOMIC DNA]</scope>
    <source>
        <strain evidence="8">SWU-2019</strain>
        <tissue evidence="8">Muscle</tissue>
    </source>
</reference>
<feature type="compositionally biased region" description="Polar residues" evidence="6">
    <location>
        <begin position="727"/>
        <end position="736"/>
    </location>
</feature>
<feature type="compositionally biased region" description="Basic and acidic residues" evidence="6">
    <location>
        <begin position="303"/>
        <end position="326"/>
    </location>
</feature>
<evidence type="ECO:0000256" key="2">
    <source>
        <dbReference type="ARBA" id="ARBA00004286"/>
    </source>
</evidence>
<evidence type="ECO:0000313" key="8">
    <source>
        <dbReference type="EMBL" id="KAF4098866.1"/>
    </source>
</evidence>
<feature type="compositionally biased region" description="Acidic residues" evidence="6">
    <location>
        <begin position="695"/>
        <end position="707"/>
    </location>
</feature>
<comment type="subcellular location">
    <subcellularLocation>
        <location evidence="2">Chromosome</location>
    </subcellularLocation>
    <subcellularLocation>
        <location evidence="1">Nucleus</location>
    </subcellularLocation>
</comment>
<evidence type="ECO:0000256" key="1">
    <source>
        <dbReference type="ARBA" id="ARBA00004123"/>
    </source>
</evidence>
<dbReference type="PANTHER" id="PTHR46904">
    <property type="entry name" value="CENTROMERE PROTEIN T"/>
    <property type="match status" value="1"/>
</dbReference>
<dbReference type="GO" id="GO:0005634">
    <property type="term" value="C:nucleus"/>
    <property type="evidence" value="ECO:0007669"/>
    <property type="project" value="UniProtKB-SubCell"/>
</dbReference>
<protein>
    <recommendedName>
        <fullName evidence="7">CENP-T/Histone H4 histone fold domain-containing protein</fullName>
    </recommendedName>
</protein>
<dbReference type="GO" id="GO:0046982">
    <property type="term" value="F:protein heterodimerization activity"/>
    <property type="evidence" value="ECO:0007669"/>
    <property type="project" value="InterPro"/>
</dbReference>
<comment type="similarity">
    <text evidence="3">Belongs to the CENP-T/CNN1 family.</text>
</comment>
<dbReference type="Pfam" id="PF15511">
    <property type="entry name" value="CENP-T_C"/>
    <property type="match status" value="1"/>
</dbReference>
<dbReference type="CDD" id="cd22920">
    <property type="entry name" value="HFD_CENP-T"/>
    <property type="match status" value="1"/>
</dbReference>
<keyword evidence="5" id="KW-0539">Nucleus</keyword>
<feature type="compositionally biased region" description="Basic and acidic residues" evidence="6">
    <location>
        <begin position="608"/>
        <end position="624"/>
    </location>
</feature>
<evidence type="ECO:0000256" key="5">
    <source>
        <dbReference type="ARBA" id="ARBA00023242"/>
    </source>
</evidence>
<dbReference type="GO" id="GO:0000278">
    <property type="term" value="P:mitotic cell cycle"/>
    <property type="evidence" value="ECO:0007669"/>
    <property type="project" value="TreeGrafter"/>
</dbReference>
<dbReference type="GO" id="GO:0007059">
    <property type="term" value="P:chromosome segregation"/>
    <property type="evidence" value="ECO:0007669"/>
    <property type="project" value="TreeGrafter"/>
</dbReference>
<dbReference type="Proteomes" id="UP000579812">
    <property type="component" value="Unassembled WGS sequence"/>
</dbReference>
<evidence type="ECO:0000256" key="4">
    <source>
        <dbReference type="ARBA" id="ARBA00022454"/>
    </source>
</evidence>
<dbReference type="Gene3D" id="1.10.20.10">
    <property type="entry name" value="Histone, subunit A"/>
    <property type="match status" value="1"/>
</dbReference>
<dbReference type="InterPro" id="IPR035425">
    <property type="entry name" value="CENP-T/H4_C"/>
</dbReference>
<dbReference type="GO" id="GO:0003677">
    <property type="term" value="F:DNA binding"/>
    <property type="evidence" value="ECO:0007669"/>
    <property type="project" value="InterPro"/>
</dbReference>
<organism evidence="8 9">
    <name type="scientific">Onychostoma macrolepis</name>
    <dbReference type="NCBI Taxonomy" id="369639"/>
    <lineage>
        <taxon>Eukaryota</taxon>
        <taxon>Metazoa</taxon>
        <taxon>Chordata</taxon>
        <taxon>Craniata</taxon>
        <taxon>Vertebrata</taxon>
        <taxon>Euteleostomi</taxon>
        <taxon>Actinopterygii</taxon>
        <taxon>Neopterygii</taxon>
        <taxon>Teleostei</taxon>
        <taxon>Ostariophysi</taxon>
        <taxon>Cypriniformes</taxon>
        <taxon>Cyprinidae</taxon>
        <taxon>Acrossocheilinae</taxon>
        <taxon>Onychostoma</taxon>
    </lineage>
</organism>
<dbReference type="GO" id="GO:0000776">
    <property type="term" value="C:kinetochore"/>
    <property type="evidence" value="ECO:0007669"/>
    <property type="project" value="InterPro"/>
</dbReference>
<accession>A0A7J6BV44</accession>
<name>A0A7J6BV44_9TELE</name>
<evidence type="ECO:0000256" key="3">
    <source>
        <dbReference type="ARBA" id="ARBA00010137"/>
    </source>
</evidence>
<feature type="region of interest" description="Disordered" evidence="6">
    <location>
        <begin position="723"/>
        <end position="761"/>
    </location>
</feature>
<dbReference type="GO" id="GO:0051382">
    <property type="term" value="P:kinetochore assembly"/>
    <property type="evidence" value="ECO:0007669"/>
    <property type="project" value="InterPro"/>
</dbReference>
<feature type="region of interest" description="Disordered" evidence="6">
    <location>
        <begin position="599"/>
        <end position="707"/>
    </location>
</feature>
<feature type="region of interest" description="Disordered" evidence="6">
    <location>
        <begin position="21"/>
        <end position="96"/>
    </location>
</feature>